<keyword evidence="1" id="KW-0812">Transmembrane</keyword>
<accession>A0A7W7WF13</accession>
<dbReference type="RefSeq" id="WP_184759821.1">
    <property type="nucleotide sequence ID" value="NZ_JACHJU010000006.1"/>
</dbReference>
<proteinExistence type="predicted"/>
<feature type="transmembrane region" description="Helical" evidence="1">
    <location>
        <begin position="127"/>
        <end position="151"/>
    </location>
</feature>
<protein>
    <submittedName>
        <fullName evidence="2">Uncharacterized protein</fullName>
    </submittedName>
</protein>
<keyword evidence="3" id="KW-1185">Reference proteome</keyword>
<gene>
    <name evidence="2" type="ORF">FHR32_008335</name>
</gene>
<evidence type="ECO:0000313" key="2">
    <source>
        <dbReference type="EMBL" id="MBB4943934.1"/>
    </source>
</evidence>
<dbReference type="AlphaFoldDB" id="A0A7W7WF13"/>
<evidence type="ECO:0000313" key="3">
    <source>
        <dbReference type="Proteomes" id="UP000534286"/>
    </source>
</evidence>
<feature type="transmembrane region" description="Helical" evidence="1">
    <location>
        <begin position="93"/>
        <end position="115"/>
    </location>
</feature>
<keyword evidence="1" id="KW-1133">Transmembrane helix</keyword>
<name>A0A7W7WF13_9ACTN</name>
<feature type="transmembrane region" description="Helical" evidence="1">
    <location>
        <begin position="51"/>
        <end position="72"/>
    </location>
</feature>
<dbReference type="Proteomes" id="UP000534286">
    <property type="component" value="Unassembled WGS sequence"/>
</dbReference>
<organism evidence="2 3">
    <name type="scientific">Streptosporangium album</name>
    <dbReference type="NCBI Taxonomy" id="47479"/>
    <lineage>
        <taxon>Bacteria</taxon>
        <taxon>Bacillati</taxon>
        <taxon>Actinomycetota</taxon>
        <taxon>Actinomycetes</taxon>
        <taxon>Streptosporangiales</taxon>
        <taxon>Streptosporangiaceae</taxon>
        <taxon>Streptosporangium</taxon>
    </lineage>
</organism>
<comment type="caution">
    <text evidence="2">The sequence shown here is derived from an EMBL/GenBank/DDBJ whole genome shotgun (WGS) entry which is preliminary data.</text>
</comment>
<keyword evidence="1" id="KW-0472">Membrane</keyword>
<sequence length="184" mass="19596">MLMIPPPPRWAVRAAHAVPLVVLPSSLWRVALVAGIPTGIAQPVIIGAGEKVYILSLSVVSELAAFMTLGLVRPWGEVVPRWIPLLGGRRVRPLAAVIPACIGAGLVALICAWAVRGLLVGLTDQWSPAGLAVLAVCYLPLLAWGPLLLAVTWSYWRRHRRPVAAGEVGMSPVGAPPGGRQRRR</sequence>
<dbReference type="EMBL" id="JACHJU010000006">
    <property type="protein sequence ID" value="MBB4943934.1"/>
    <property type="molecule type" value="Genomic_DNA"/>
</dbReference>
<reference evidence="2 3" key="1">
    <citation type="submission" date="2020-08" db="EMBL/GenBank/DDBJ databases">
        <title>Sequencing the genomes of 1000 actinobacteria strains.</title>
        <authorList>
            <person name="Klenk H.-P."/>
        </authorList>
    </citation>
    <scope>NUCLEOTIDE SEQUENCE [LARGE SCALE GENOMIC DNA]</scope>
    <source>
        <strain evidence="2 3">DSM 43023</strain>
    </source>
</reference>
<evidence type="ECO:0000256" key="1">
    <source>
        <dbReference type="SAM" id="Phobius"/>
    </source>
</evidence>